<proteinExistence type="inferred from homology"/>
<organism evidence="2 3">
    <name type="scientific">Amorphotheca resinae ATCC 22711</name>
    <dbReference type="NCBI Taxonomy" id="857342"/>
    <lineage>
        <taxon>Eukaryota</taxon>
        <taxon>Fungi</taxon>
        <taxon>Dikarya</taxon>
        <taxon>Ascomycota</taxon>
        <taxon>Pezizomycotina</taxon>
        <taxon>Leotiomycetes</taxon>
        <taxon>Helotiales</taxon>
        <taxon>Amorphothecaceae</taxon>
        <taxon>Amorphotheca</taxon>
    </lineage>
</organism>
<protein>
    <recommendedName>
        <fullName evidence="4">DUF1917 domain-containing protein</fullName>
    </recommendedName>
</protein>
<dbReference type="RefSeq" id="XP_024717411.1">
    <property type="nucleotide sequence ID" value="XM_024864701.1"/>
</dbReference>
<evidence type="ECO:0000313" key="3">
    <source>
        <dbReference type="Proteomes" id="UP000241818"/>
    </source>
</evidence>
<comment type="similarity">
    <text evidence="1">Belongs to the UPF0696 family.</text>
</comment>
<name>A0A2T3ARY8_AMORE</name>
<evidence type="ECO:0000256" key="1">
    <source>
        <dbReference type="ARBA" id="ARBA00010568"/>
    </source>
</evidence>
<evidence type="ECO:0008006" key="4">
    <source>
        <dbReference type="Google" id="ProtNLM"/>
    </source>
</evidence>
<accession>A0A2T3ARY8</accession>
<dbReference type="OrthoDB" id="10067381at2759"/>
<dbReference type="Gene3D" id="3.30.760.10">
    <property type="entry name" value="RNA Cap, Translation Initiation Factor Eif4e"/>
    <property type="match status" value="1"/>
</dbReference>
<dbReference type="Pfam" id="PF08939">
    <property type="entry name" value="Bles03"/>
    <property type="match status" value="1"/>
</dbReference>
<dbReference type="PANTHER" id="PTHR31977">
    <property type="entry name" value="UPF0696 PROTEIN C11ORF68"/>
    <property type="match status" value="1"/>
</dbReference>
<gene>
    <name evidence="2" type="ORF">M430DRAFT_22476</name>
</gene>
<dbReference type="InParanoid" id="A0A2T3ARY8"/>
<reference evidence="2 3" key="1">
    <citation type="journal article" date="2018" name="New Phytol.">
        <title>Comparative genomics and transcriptomics depict ericoid mycorrhizal fungi as versatile saprotrophs and plant mutualists.</title>
        <authorList>
            <person name="Martino E."/>
            <person name="Morin E."/>
            <person name="Grelet G.A."/>
            <person name="Kuo A."/>
            <person name="Kohler A."/>
            <person name="Daghino S."/>
            <person name="Barry K.W."/>
            <person name="Cichocki N."/>
            <person name="Clum A."/>
            <person name="Dockter R.B."/>
            <person name="Hainaut M."/>
            <person name="Kuo R.C."/>
            <person name="LaButti K."/>
            <person name="Lindahl B.D."/>
            <person name="Lindquist E.A."/>
            <person name="Lipzen A."/>
            <person name="Khouja H.R."/>
            <person name="Magnuson J."/>
            <person name="Murat C."/>
            <person name="Ohm R.A."/>
            <person name="Singer S.W."/>
            <person name="Spatafora J.W."/>
            <person name="Wang M."/>
            <person name="Veneault-Fourrey C."/>
            <person name="Henrissat B."/>
            <person name="Grigoriev I.V."/>
            <person name="Martin F.M."/>
            <person name="Perotto S."/>
        </authorList>
    </citation>
    <scope>NUCLEOTIDE SEQUENCE [LARGE SCALE GENOMIC DNA]</scope>
    <source>
        <strain evidence="2 3">ATCC 22711</strain>
    </source>
</reference>
<dbReference type="InterPro" id="IPR015034">
    <property type="entry name" value="Bles03"/>
</dbReference>
<evidence type="ECO:0000313" key="2">
    <source>
        <dbReference type="EMBL" id="PSS09113.1"/>
    </source>
</evidence>
<dbReference type="InterPro" id="IPR023398">
    <property type="entry name" value="TIF_eIF4e-like"/>
</dbReference>
<dbReference type="GeneID" id="36572782"/>
<dbReference type="AlphaFoldDB" id="A0A2T3ARY8"/>
<sequence>MAMKRGQKLGISDDSEYLSDDSDFYGDETVKRELERRATSFSPAEWWGRKILSPTEMANLSIKSASLSQTATLYNPYEGQRCGRQLGETVDEFLQRLPPSTTMKETAIPWIFISNPFRKAPRSQVEYSQYWLANEGPPDEESDWAQFVRVGEKLLEELTSIKHAIEKKRAGQSKATIAKAVNVEKEVIVQKLLDKAVELHCTSGKWMMFYESSAVDAVWSIIAHATASNELGIAAKVAPDEGDRRGPRLICIYTKDFTDMEDVTRVISKMRDLGLINVKGKPIYYKCDAYTYLNIKSGNEYNIKASLYNSADVLNPKDTGLKSQRLDGSFYKR</sequence>
<dbReference type="EMBL" id="KZ679017">
    <property type="protein sequence ID" value="PSS09113.1"/>
    <property type="molecule type" value="Genomic_DNA"/>
</dbReference>
<dbReference type="PANTHER" id="PTHR31977:SF1">
    <property type="entry name" value="UPF0696 PROTEIN C11ORF68"/>
    <property type="match status" value="1"/>
</dbReference>
<dbReference type="Proteomes" id="UP000241818">
    <property type="component" value="Unassembled WGS sequence"/>
</dbReference>
<dbReference type="SUPFAM" id="SSF55418">
    <property type="entry name" value="eIF4e-like"/>
    <property type="match status" value="1"/>
</dbReference>
<keyword evidence="3" id="KW-1185">Reference proteome</keyword>